<feature type="repeat" description="ANK" evidence="12">
    <location>
        <begin position="79"/>
        <end position="111"/>
    </location>
</feature>
<feature type="transmembrane region" description="Helical" evidence="15">
    <location>
        <begin position="591"/>
        <end position="610"/>
    </location>
</feature>
<evidence type="ECO:0000256" key="8">
    <source>
        <dbReference type="ARBA" id="ARBA00022989"/>
    </source>
</evidence>
<evidence type="ECO:0000256" key="6">
    <source>
        <dbReference type="ARBA" id="ARBA00022737"/>
    </source>
</evidence>
<evidence type="ECO:0000256" key="4">
    <source>
        <dbReference type="ARBA" id="ARBA00022568"/>
    </source>
</evidence>
<dbReference type="PANTHER" id="PTHR10582">
    <property type="entry name" value="TRANSIENT RECEPTOR POTENTIAL ION CHANNEL PROTEIN"/>
    <property type="match status" value="1"/>
</dbReference>
<feature type="transmembrane region" description="Helical" evidence="15">
    <location>
        <begin position="765"/>
        <end position="785"/>
    </location>
</feature>
<dbReference type="InterPro" id="IPR024862">
    <property type="entry name" value="TRPV"/>
</dbReference>
<evidence type="ECO:0000256" key="15">
    <source>
        <dbReference type="SAM" id="Phobius"/>
    </source>
</evidence>
<keyword evidence="12" id="KW-0040">ANK repeat</keyword>
<sequence>MFALRGDDDNALEETVKALIFAVENDDADGVVQHIAGAYATDENGQTPFLLAVMMGKVAALRAFLDEGVEVDGTQHDPKKGTALGFASRKGNTECAKLLLERKADPNYVDEDRCSPMWWAANVSRPTSELVLQTLLDGNADPNLADKQGVTPILLAYRKRGKKTFQFLLAADGVDLTIVDAKGVGLLLNASDNGDASVLLHCLSAGADPSRPAADGTTPLELARDRAHVAATAILRIATGDAELHDPLTPDELRAVADEGMLEAALPVAFSKSILRSLECAAMLTAGFRSSAYEVRGLDMESGDRLIGQCLKAQQCVVGLLRALDPQCVQRLLHSPRATEAIEALVLAECKTTLSDKVLQEAIHARWSIVMPLSLADALVIALRALWHLGVLAVYPPYQKVLETALVAEQADARRRVEEEHPEPDWEQLRDEHGGDMNADVSLKVGGKMVSSCTVRDLKLESHAGKDALKKFRERRAALATEHAHLVRRHYLILRPEATFYSNLLTQLALGVWLVVLPVKDAPIQSAALFAAMAQFLARELFGLTSVRGRRMWLADPLNWLELGAYSFATLSLSLRLELGRLPELERVDEAALQATSVLLLFTGIGFRFLQRDQKRGPLVMMTVQMMRDVLNFLVLFASILVAFAAAFLVLFKGLEAGGLGEDCAVFDSDGGGGLEEDDVPSLDRSWGPDFGDAASWVIEESVEERTREKRRRLHVGDEDEGRRVGMLWHVGVSVVALFEIMLGSDNPIGCLRASTQPITAPAFMIAYLVVAVLLGTNMLIALMAKTFDLIHEQQMPNFMYLSTLLYLVWSDESPVPAPLLLLRIVFYDLGRLAAFAATNKGSVGTTIYFRPLAVVPPVPVLKEAMEEYLKSCEGAQGEDDKWRSNMLKQGSRIAAQVDEVKEELNAEVTAHVAEIKAQLAEVKAQMGRGEGRVEEMMELLEHKLNKQSQQLAQMAQREQQQLALILSKLGIDAPPATSYKSSPAASTTSASFKSPPVTPPPEWEPTMILAEPAGSTSSSSPRPSPRRLMPSLSRPKLGPVD</sequence>
<feature type="coiled-coil region" evidence="13">
    <location>
        <begin position="902"/>
        <end position="958"/>
    </location>
</feature>
<evidence type="ECO:0000256" key="1">
    <source>
        <dbReference type="ARBA" id="ARBA00004651"/>
    </source>
</evidence>
<name>A0A0M0J4X4_9EUKA</name>
<evidence type="ECO:0000256" key="3">
    <source>
        <dbReference type="ARBA" id="ARBA00022475"/>
    </source>
</evidence>
<feature type="compositionally biased region" description="Low complexity" evidence="14">
    <location>
        <begin position="978"/>
        <end position="996"/>
    </location>
</feature>
<organism evidence="17 18">
    <name type="scientific">Chrysochromulina tobinii</name>
    <dbReference type="NCBI Taxonomy" id="1460289"/>
    <lineage>
        <taxon>Eukaryota</taxon>
        <taxon>Haptista</taxon>
        <taxon>Haptophyta</taxon>
        <taxon>Prymnesiophyceae</taxon>
        <taxon>Prymnesiales</taxon>
        <taxon>Chrysochromulinaceae</taxon>
        <taxon>Chrysochromulina</taxon>
    </lineage>
</organism>
<keyword evidence="6" id="KW-0677">Repeat</keyword>
<evidence type="ECO:0000259" key="16">
    <source>
        <dbReference type="Pfam" id="PF00520"/>
    </source>
</evidence>
<dbReference type="SMART" id="SM00248">
    <property type="entry name" value="ANK"/>
    <property type="match status" value="5"/>
</dbReference>
<evidence type="ECO:0000313" key="17">
    <source>
        <dbReference type="EMBL" id="KOO21520.1"/>
    </source>
</evidence>
<reference evidence="18" key="1">
    <citation type="journal article" date="2015" name="PLoS Genet.">
        <title>Genome Sequence and Transcriptome Analyses of Chrysochromulina tobin: Metabolic Tools for Enhanced Algal Fitness in the Prominent Order Prymnesiales (Haptophyceae).</title>
        <authorList>
            <person name="Hovde B.T."/>
            <person name="Deodato C.R."/>
            <person name="Hunsperger H.M."/>
            <person name="Ryken S.A."/>
            <person name="Yost W."/>
            <person name="Jha R.K."/>
            <person name="Patterson J."/>
            <person name="Monnat R.J. Jr."/>
            <person name="Barlow S.B."/>
            <person name="Starkenburg S.R."/>
            <person name="Cattolico R.A."/>
        </authorList>
    </citation>
    <scope>NUCLEOTIDE SEQUENCE</scope>
    <source>
        <strain evidence="18">CCMP291</strain>
    </source>
</reference>
<feature type="repeat" description="ANK" evidence="12">
    <location>
        <begin position="44"/>
        <end position="76"/>
    </location>
</feature>
<feature type="domain" description="Ion transport" evidence="16">
    <location>
        <begin position="536"/>
        <end position="795"/>
    </location>
</feature>
<dbReference type="InterPro" id="IPR002110">
    <property type="entry name" value="Ankyrin_rpt"/>
</dbReference>
<keyword evidence="5 15" id="KW-0812">Transmembrane</keyword>
<evidence type="ECO:0000256" key="10">
    <source>
        <dbReference type="ARBA" id="ARBA00023136"/>
    </source>
</evidence>
<dbReference type="Gene3D" id="1.10.287.70">
    <property type="match status" value="1"/>
</dbReference>
<dbReference type="PROSITE" id="PS50088">
    <property type="entry name" value="ANK_REPEAT"/>
    <property type="match status" value="2"/>
</dbReference>
<dbReference type="InterPro" id="IPR036770">
    <property type="entry name" value="Ankyrin_rpt-contain_sf"/>
</dbReference>
<dbReference type="PROSITE" id="PS50297">
    <property type="entry name" value="ANK_REP_REGION"/>
    <property type="match status" value="1"/>
</dbReference>
<keyword evidence="2" id="KW-0813">Transport</keyword>
<feature type="region of interest" description="Disordered" evidence="14">
    <location>
        <begin position="978"/>
        <end position="1042"/>
    </location>
</feature>
<evidence type="ECO:0000256" key="5">
    <source>
        <dbReference type="ARBA" id="ARBA00022692"/>
    </source>
</evidence>
<comment type="subcellular location">
    <subcellularLocation>
        <location evidence="1">Cell membrane</location>
        <topology evidence="1">Multi-pass membrane protein</topology>
    </subcellularLocation>
</comment>
<keyword evidence="7" id="KW-0106">Calcium</keyword>
<dbReference type="GO" id="GO:0005886">
    <property type="term" value="C:plasma membrane"/>
    <property type="evidence" value="ECO:0007669"/>
    <property type="project" value="UniProtKB-SubCell"/>
</dbReference>
<protein>
    <submittedName>
        <fullName evidence="17">Ankyrin repeat protein</fullName>
    </submittedName>
</protein>
<evidence type="ECO:0000256" key="12">
    <source>
        <dbReference type="PROSITE-ProRule" id="PRU00023"/>
    </source>
</evidence>
<proteinExistence type="predicted"/>
<keyword evidence="18" id="KW-1185">Reference proteome</keyword>
<keyword evidence="13" id="KW-0175">Coiled coil</keyword>
<comment type="caution">
    <text evidence="17">The sequence shown here is derived from an EMBL/GenBank/DDBJ whole genome shotgun (WGS) entry which is preliminary data.</text>
</comment>
<evidence type="ECO:0000256" key="7">
    <source>
        <dbReference type="ARBA" id="ARBA00022837"/>
    </source>
</evidence>
<evidence type="ECO:0000256" key="9">
    <source>
        <dbReference type="ARBA" id="ARBA00023065"/>
    </source>
</evidence>
<feature type="transmembrane region" description="Helical" evidence="15">
    <location>
        <begin position="630"/>
        <end position="652"/>
    </location>
</feature>
<dbReference type="SUPFAM" id="SSF48403">
    <property type="entry name" value="Ankyrin repeat"/>
    <property type="match status" value="1"/>
</dbReference>
<feature type="compositionally biased region" description="Low complexity" evidence="14">
    <location>
        <begin position="1016"/>
        <end position="1036"/>
    </location>
</feature>
<keyword evidence="4" id="KW-0109">Calcium transport</keyword>
<evidence type="ECO:0000256" key="14">
    <source>
        <dbReference type="SAM" id="MobiDB-lite"/>
    </source>
</evidence>
<dbReference type="OrthoDB" id="426293at2759"/>
<gene>
    <name evidence="17" type="ORF">Ctob_001909</name>
</gene>
<dbReference type="EMBL" id="JWZX01003356">
    <property type="protein sequence ID" value="KOO21520.1"/>
    <property type="molecule type" value="Genomic_DNA"/>
</dbReference>
<dbReference type="PANTHER" id="PTHR10582:SF2">
    <property type="entry name" value="INACTIVE"/>
    <property type="match status" value="1"/>
</dbReference>
<evidence type="ECO:0000313" key="18">
    <source>
        <dbReference type="Proteomes" id="UP000037460"/>
    </source>
</evidence>
<dbReference type="AlphaFoldDB" id="A0A0M0J4X4"/>
<accession>A0A0M0J4X4</accession>
<dbReference type="Proteomes" id="UP000037460">
    <property type="component" value="Unassembled WGS sequence"/>
</dbReference>
<dbReference type="Gene3D" id="1.25.40.20">
    <property type="entry name" value="Ankyrin repeat-containing domain"/>
    <property type="match status" value="1"/>
</dbReference>
<dbReference type="InterPro" id="IPR005821">
    <property type="entry name" value="Ion_trans_dom"/>
</dbReference>
<dbReference type="GO" id="GO:0005216">
    <property type="term" value="F:monoatomic ion channel activity"/>
    <property type="evidence" value="ECO:0007669"/>
    <property type="project" value="InterPro"/>
</dbReference>
<keyword evidence="3" id="KW-1003">Cell membrane</keyword>
<evidence type="ECO:0000256" key="13">
    <source>
        <dbReference type="SAM" id="Coils"/>
    </source>
</evidence>
<keyword evidence="11" id="KW-0407">Ion channel</keyword>
<dbReference type="Pfam" id="PF12796">
    <property type="entry name" value="Ank_2"/>
    <property type="match status" value="1"/>
</dbReference>
<feature type="transmembrane region" description="Helical" evidence="15">
    <location>
        <begin position="727"/>
        <end position="744"/>
    </location>
</feature>
<keyword evidence="8 15" id="KW-1133">Transmembrane helix</keyword>
<dbReference type="Pfam" id="PF00520">
    <property type="entry name" value="Ion_trans"/>
    <property type="match status" value="1"/>
</dbReference>
<keyword evidence="9" id="KW-0406">Ion transport</keyword>
<evidence type="ECO:0000256" key="2">
    <source>
        <dbReference type="ARBA" id="ARBA00022448"/>
    </source>
</evidence>
<evidence type="ECO:0000256" key="11">
    <source>
        <dbReference type="ARBA" id="ARBA00023303"/>
    </source>
</evidence>
<keyword evidence="10 15" id="KW-0472">Membrane</keyword>
<feature type="region of interest" description="Disordered" evidence="14">
    <location>
        <begin position="413"/>
        <end position="432"/>
    </location>
</feature>
<dbReference type="GO" id="GO:0098703">
    <property type="term" value="P:calcium ion import across plasma membrane"/>
    <property type="evidence" value="ECO:0007669"/>
    <property type="project" value="TreeGrafter"/>
</dbReference>